<evidence type="ECO:0000313" key="1">
    <source>
        <dbReference type="EMBL" id="KAG1273582.1"/>
    </source>
</evidence>
<keyword evidence="2" id="KW-1185">Reference proteome</keyword>
<dbReference type="EMBL" id="JAANQT010012713">
    <property type="protein sequence ID" value="KAG1273582.1"/>
    <property type="molecule type" value="Genomic_DNA"/>
</dbReference>
<gene>
    <name evidence="1" type="ORF">G6F64_015323</name>
</gene>
<organism evidence="1 2">
    <name type="scientific">Rhizopus oryzae</name>
    <name type="common">Mucormycosis agent</name>
    <name type="synonym">Rhizopus arrhizus var. delemar</name>
    <dbReference type="NCBI Taxonomy" id="64495"/>
    <lineage>
        <taxon>Eukaryota</taxon>
        <taxon>Fungi</taxon>
        <taxon>Fungi incertae sedis</taxon>
        <taxon>Mucoromycota</taxon>
        <taxon>Mucoromycotina</taxon>
        <taxon>Mucoromycetes</taxon>
        <taxon>Mucorales</taxon>
        <taxon>Mucorineae</taxon>
        <taxon>Rhizopodaceae</taxon>
        <taxon>Rhizopus</taxon>
    </lineage>
</organism>
<comment type="caution">
    <text evidence="1">The sequence shown here is derived from an EMBL/GenBank/DDBJ whole genome shotgun (WGS) entry which is preliminary data.</text>
</comment>
<accession>A0A9P6WSB5</accession>
<dbReference type="Proteomes" id="UP000716291">
    <property type="component" value="Unassembled WGS sequence"/>
</dbReference>
<protein>
    <submittedName>
        <fullName evidence="1">Uncharacterized protein</fullName>
    </submittedName>
</protein>
<sequence>MAPPSAMASTFTWALAPVGICPFTSRAMMPTSPCIVIDVGLDADTASMRTVLPLPTIRLPASVMSPLLRM</sequence>
<name>A0A9P6WSB5_RHIOR</name>
<evidence type="ECO:0000313" key="2">
    <source>
        <dbReference type="Proteomes" id="UP000716291"/>
    </source>
</evidence>
<proteinExistence type="predicted"/>
<reference evidence="1" key="1">
    <citation type="journal article" date="2020" name="Microb. Genom.">
        <title>Genetic diversity of clinical and environmental Mucorales isolates obtained from an investigation of mucormycosis cases among solid organ transplant recipients.</title>
        <authorList>
            <person name="Nguyen M.H."/>
            <person name="Kaul D."/>
            <person name="Muto C."/>
            <person name="Cheng S.J."/>
            <person name="Richter R.A."/>
            <person name="Bruno V.M."/>
            <person name="Liu G."/>
            <person name="Beyhan S."/>
            <person name="Sundermann A.J."/>
            <person name="Mounaud S."/>
            <person name="Pasculle A.W."/>
            <person name="Nierman W.C."/>
            <person name="Driscoll E."/>
            <person name="Cumbie R."/>
            <person name="Clancy C.J."/>
            <person name="Dupont C.L."/>
        </authorList>
    </citation>
    <scope>NUCLEOTIDE SEQUENCE</scope>
    <source>
        <strain evidence="1">GL11</strain>
    </source>
</reference>
<dbReference type="AlphaFoldDB" id="A0A9P6WSB5"/>